<accession>A0A484H8G4</accession>
<dbReference type="HAMAP" id="MF_01014">
    <property type="entry name" value="HisA"/>
    <property type="match status" value="1"/>
</dbReference>
<organism evidence="10">
    <name type="scientific">invertebrate metagenome</name>
    <dbReference type="NCBI Taxonomy" id="1711999"/>
    <lineage>
        <taxon>unclassified sequences</taxon>
        <taxon>metagenomes</taxon>
        <taxon>organismal metagenomes</taxon>
    </lineage>
</organism>
<keyword evidence="6" id="KW-0963">Cytoplasm</keyword>
<dbReference type="Pfam" id="PF00977">
    <property type="entry name" value="His_biosynth"/>
    <property type="match status" value="1"/>
</dbReference>
<reference evidence="10" key="1">
    <citation type="submission" date="2018-10" db="EMBL/GenBank/DDBJ databases">
        <authorList>
            <person name="Gruber-Vodicka H."/>
            <person name="Jaeckle O."/>
        </authorList>
    </citation>
    <scope>NUCLEOTIDE SEQUENCE</scope>
</reference>
<evidence type="ECO:0000256" key="6">
    <source>
        <dbReference type="ARBA" id="ARBA00022490"/>
    </source>
</evidence>
<dbReference type="EMBL" id="LR026963">
    <property type="protein sequence ID" value="VBB69033.1"/>
    <property type="molecule type" value="Genomic_DNA"/>
</dbReference>
<name>A0A484H8G4_9ZZZZ</name>
<comment type="pathway">
    <text evidence="3">Amino-acid biosynthesis; L-histidine biosynthesis; L-histidine from 5-phospho-alpha-D-ribose 1-diphosphate: step 4/9.</text>
</comment>
<dbReference type="FunFam" id="3.20.20.70:FF:000009">
    <property type="entry name" value="1-(5-phosphoribosyl)-5-[(5-phosphoribosylamino)methylideneamino] imidazole-4-carboxamide isomerase"/>
    <property type="match status" value="1"/>
</dbReference>
<dbReference type="GO" id="GO:0000105">
    <property type="term" value="P:L-histidine biosynthetic process"/>
    <property type="evidence" value="ECO:0007669"/>
    <property type="project" value="UniProtKB-UniPathway"/>
</dbReference>
<dbReference type="InterPro" id="IPR023016">
    <property type="entry name" value="HisA/PriA"/>
</dbReference>
<dbReference type="NCBIfam" id="TIGR00007">
    <property type="entry name" value="1-(5-phosphoribosyl)-5-[(5-phosphoribosylamino)methylideneamino]imidazole-4-carboxamide isomerase"/>
    <property type="match status" value="1"/>
</dbReference>
<dbReference type="InterPro" id="IPR013785">
    <property type="entry name" value="Aldolase_TIM"/>
</dbReference>
<evidence type="ECO:0000256" key="3">
    <source>
        <dbReference type="ARBA" id="ARBA00005133"/>
    </source>
</evidence>
<dbReference type="CDD" id="cd04732">
    <property type="entry name" value="HisA"/>
    <property type="match status" value="1"/>
</dbReference>
<comment type="similarity">
    <text evidence="4">Belongs to the HisA/HisF family.</text>
</comment>
<gene>
    <name evidence="10" type="ORF">RIEGSTA812A_PEG_506</name>
</gene>
<evidence type="ECO:0000256" key="8">
    <source>
        <dbReference type="ARBA" id="ARBA00023102"/>
    </source>
</evidence>
<evidence type="ECO:0000256" key="2">
    <source>
        <dbReference type="ARBA" id="ARBA00004496"/>
    </source>
</evidence>
<keyword evidence="8" id="KW-0368">Histidine biosynthesis</keyword>
<evidence type="ECO:0000256" key="7">
    <source>
        <dbReference type="ARBA" id="ARBA00022605"/>
    </source>
</evidence>
<dbReference type="GO" id="GO:0000162">
    <property type="term" value="P:L-tryptophan biosynthetic process"/>
    <property type="evidence" value="ECO:0007669"/>
    <property type="project" value="TreeGrafter"/>
</dbReference>
<dbReference type="UniPathway" id="UPA00031">
    <property type="reaction ID" value="UER00009"/>
</dbReference>
<evidence type="ECO:0000256" key="9">
    <source>
        <dbReference type="ARBA" id="ARBA00023235"/>
    </source>
</evidence>
<dbReference type="SUPFAM" id="SSF51366">
    <property type="entry name" value="Ribulose-phoshate binding barrel"/>
    <property type="match status" value="1"/>
</dbReference>
<dbReference type="AlphaFoldDB" id="A0A484H8G4"/>
<dbReference type="GO" id="GO:0003949">
    <property type="term" value="F:1-(5-phosphoribosyl)-5-[(5-phosphoribosylamino)methylideneamino]imidazole-4-carboxamide isomerase activity"/>
    <property type="evidence" value="ECO:0007669"/>
    <property type="project" value="UniProtKB-EC"/>
</dbReference>
<keyword evidence="9 10" id="KW-0413">Isomerase</keyword>
<dbReference type="PANTHER" id="PTHR43090">
    <property type="entry name" value="1-(5-PHOSPHORIBOSYL)-5-[(5-PHOSPHORIBOSYLAMINO)METHYLIDENEAMINO] IMIDAZOLE-4-CARBOXAMIDE ISOMERASE"/>
    <property type="match status" value="1"/>
</dbReference>
<protein>
    <recommendedName>
        <fullName evidence="5">1-(5-phosphoribosyl)-5-[(5-phosphoribosylamino)methylideneamino]imidazole-4-carboxamideisomerase</fullName>
        <ecNumber evidence="5">5.3.1.16</ecNumber>
    </recommendedName>
</protein>
<comment type="subcellular location">
    <subcellularLocation>
        <location evidence="2">Cytoplasm</location>
    </subcellularLocation>
</comment>
<evidence type="ECO:0000256" key="4">
    <source>
        <dbReference type="ARBA" id="ARBA00009667"/>
    </source>
</evidence>
<keyword evidence="7" id="KW-0028">Amino-acid biosynthesis</keyword>
<dbReference type="InterPro" id="IPR006062">
    <property type="entry name" value="His_biosynth"/>
</dbReference>
<dbReference type="GO" id="GO:0005737">
    <property type="term" value="C:cytoplasm"/>
    <property type="evidence" value="ECO:0007669"/>
    <property type="project" value="UniProtKB-SubCell"/>
</dbReference>
<comment type="catalytic activity">
    <reaction evidence="1">
        <text>1-(5-phospho-beta-D-ribosyl)-5-[(5-phospho-beta-D-ribosylamino)methylideneamino]imidazole-4-carboxamide = 5-[(5-phospho-1-deoxy-D-ribulos-1-ylimino)methylamino]-1-(5-phospho-beta-D-ribosyl)imidazole-4-carboxamide</text>
        <dbReference type="Rhea" id="RHEA:15469"/>
        <dbReference type="ChEBI" id="CHEBI:58435"/>
        <dbReference type="ChEBI" id="CHEBI:58525"/>
        <dbReference type="EC" id="5.3.1.16"/>
    </reaction>
</comment>
<dbReference type="EC" id="5.3.1.16" evidence="5"/>
<proteinExistence type="inferred from homology"/>
<dbReference type="InterPro" id="IPR044524">
    <property type="entry name" value="Isoase_HisA-like"/>
</dbReference>
<dbReference type="InterPro" id="IPR011060">
    <property type="entry name" value="RibuloseP-bd_barrel"/>
</dbReference>
<evidence type="ECO:0000256" key="5">
    <source>
        <dbReference type="ARBA" id="ARBA00012550"/>
    </source>
</evidence>
<evidence type="ECO:0000313" key="10">
    <source>
        <dbReference type="EMBL" id="VBB69033.1"/>
    </source>
</evidence>
<dbReference type="InterPro" id="IPR006063">
    <property type="entry name" value="HisA_bact_arch"/>
</dbReference>
<evidence type="ECO:0000256" key="1">
    <source>
        <dbReference type="ARBA" id="ARBA00000901"/>
    </source>
</evidence>
<dbReference type="PANTHER" id="PTHR43090:SF2">
    <property type="entry name" value="1-(5-PHOSPHORIBOSYL)-5-[(5-PHOSPHORIBOSYLAMINO)METHYLIDENEAMINO] IMIDAZOLE-4-CARBOXAMIDE ISOMERASE"/>
    <property type="match status" value="1"/>
</dbReference>
<sequence>MILFPAIDLKDGACVRLLQGDMTQVTVFNTAPAEQARSFAAVGCTWLHVVDLDGASAGQPVNATAVEAILTAVTLSVQLGGGIRDLARIAFWLEKGVRRVILGTAALYDPALVRTACRLFPGQVAVSVDTRAGRIAVAGWRETVSMTAVELALRFEDAGVAAIIHTDIDRDGVMSGPNLVTVAELAKRITIPVIVAGGVSCLEDLKAIQAVAQSVPKLSGVITGRAIYDGCLDLRQALAVLADENTGCPDSTFSCVCN</sequence>
<dbReference type="Gene3D" id="3.20.20.70">
    <property type="entry name" value="Aldolase class I"/>
    <property type="match status" value="1"/>
</dbReference>